<organism evidence="1">
    <name type="scientific">Sipha flava</name>
    <name type="common">yellow sugarcane aphid</name>
    <dbReference type="NCBI Taxonomy" id="143950"/>
    <lineage>
        <taxon>Eukaryota</taxon>
        <taxon>Metazoa</taxon>
        <taxon>Ecdysozoa</taxon>
        <taxon>Arthropoda</taxon>
        <taxon>Hexapoda</taxon>
        <taxon>Insecta</taxon>
        <taxon>Pterygota</taxon>
        <taxon>Neoptera</taxon>
        <taxon>Paraneoptera</taxon>
        <taxon>Hemiptera</taxon>
        <taxon>Sternorrhyncha</taxon>
        <taxon>Aphidomorpha</taxon>
        <taxon>Aphidoidea</taxon>
        <taxon>Aphididae</taxon>
        <taxon>Sipha</taxon>
    </lineage>
</organism>
<evidence type="ECO:0000313" key="1">
    <source>
        <dbReference type="EMBL" id="MBY75245.1"/>
    </source>
</evidence>
<protein>
    <recommendedName>
        <fullName evidence="2">Nucleic-acid-binding protein</fullName>
    </recommendedName>
</protein>
<reference evidence="1" key="1">
    <citation type="submission" date="2018-04" db="EMBL/GenBank/DDBJ databases">
        <title>Transcriptome assembly of Sipha flava.</title>
        <authorList>
            <person name="Scully E.D."/>
            <person name="Geib S.M."/>
            <person name="Palmer N.A."/>
            <person name="Koch K."/>
            <person name="Bradshaw J."/>
            <person name="Heng-Moss T."/>
            <person name="Sarath G."/>
        </authorList>
    </citation>
    <scope>NUCLEOTIDE SEQUENCE</scope>
</reference>
<dbReference type="OrthoDB" id="6624230at2759"/>
<dbReference type="EMBL" id="GGMS01006042">
    <property type="protein sequence ID" value="MBY75245.1"/>
    <property type="molecule type" value="Transcribed_RNA"/>
</dbReference>
<dbReference type="AlphaFoldDB" id="A0A2S2QBX2"/>
<name>A0A2S2QBX2_9HEMI</name>
<proteinExistence type="predicted"/>
<gene>
    <name evidence="1" type="ORF">g.43084</name>
</gene>
<evidence type="ECO:0008006" key="2">
    <source>
        <dbReference type="Google" id="ProtNLM"/>
    </source>
</evidence>
<sequence>MVKYCCHPPRCIKCGEAHSTGSCTEDRFSPAKCVHCSGDHMANFKGCPTFKKANNKKIIKPSKSPTTKFPESRPFSRPKTYAEAIRTQDVPTENLSVTLSNFIINILFSLQFLMH</sequence>
<accession>A0A2S2QBX2</accession>